<sequence>MELIDHHCHPVVLAALERPEFEGLLNEAAGPAAGTSLFDSMLGLAIRRWCAPVLGLAPNADPDEYLHRRRDLGPEASRRLLAEAGLTHLLVDTGIADPRLCDLDQLSGLAGARTYEVLRLETLVESLLAAGTDVVDLPGQVERTLRDTTAVAAKSIAAYRVGLDLPDRKPAEPALVAALSRCRAAGRTRRLADPVVSGWLAWTALEAGLPLQLHTGLGDADLDLHRADPLLLTPFLRATEALGPAVLLLHSYPFQRSAGYLSQVYGHVFCDVGLAVHNTGAFSATVIRELLEVAPFGKVLFSTDAYGLAELFLVGSFLFRRGLALVLGELTAAGELDPADAERITGMITSENARRVYRL</sequence>
<dbReference type="Proteomes" id="UP001501490">
    <property type="component" value="Unassembled WGS sequence"/>
</dbReference>
<dbReference type="SUPFAM" id="SSF51556">
    <property type="entry name" value="Metallo-dependent hydrolases"/>
    <property type="match status" value="1"/>
</dbReference>
<dbReference type="InterPro" id="IPR032466">
    <property type="entry name" value="Metal_Hydrolase"/>
</dbReference>
<evidence type="ECO:0000313" key="2">
    <source>
        <dbReference type="EMBL" id="GAA3616684.1"/>
    </source>
</evidence>
<dbReference type="Gene3D" id="3.20.20.140">
    <property type="entry name" value="Metal-dependent hydrolases"/>
    <property type="match status" value="1"/>
</dbReference>
<proteinExistence type="predicted"/>
<organism evidence="2 3">
    <name type="scientific">Microlunatus ginsengisoli</name>
    <dbReference type="NCBI Taxonomy" id="363863"/>
    <lineage>
        <taxon>Bacteria</taxon>
        <taxon>Bacillati</taxon>
        <taxon>Actinomycetota</taxon>
        <taxon>Actinomycetes</taxon>
        <taxon>Propionibacteriales</taxon>
        <taxon>Propionibacteriaceae</taxon>
        <taxon>Microlunatus</taxon>
    </lineage>
</organism>
<dbReference type="PANTHER" id="PTHR43383">
    <property type="entry name" value="NODULIN 6"/>
    <property type="match status" value="1"/>
</dbReference>
<name>A0ABP6ZU47_9ACTN</name>
<dbReference type="PANTHER" id="PTHR43383:SF2">
    <property type="entry name" value="AMIDOHYDROLASE 2 FAMILY PROTEIN"/>
    <property type="match status" value="1"/>
</dbReference>
<keyword evidence="3" id="KW-1185">Reference proteome</keyword>
<dbReference type="InterPro" id="IPR006680">
    <property type="entry name" value="Amidohydro-rel"/>
</dbReference>
<accession>A0ABP6ZU47</accession>
<reference evidence="3" key="1">
    <citation type="journal article" date="2019" name="Int. J. Syst. Evol. Microbiol.">
        <title>The Global Catalogue of Microorganisms (GCM) 10K type strain sequencing project: providing services to taxonomists for standard genome sequencing and annotation.</title>
        <authorList>
            <consortium name="The Broad Institute Genomics Platform"/>
            <consortium name="The Broad Institute Genome Sequencing Center for Infectious Disease"/>
            <person name="Wu L."/>
            <person name="Ma J."/>
        </authorList>
    </citation>
    <scope>NUCLEOTIDE SEQUENCE [LARGE SCALE GENOMIC DNA]</scope>
    <source>
        <strain evidence="3">JCM 16929</strain>
    </source>
</reference>
<comment type="caution">
    <text evidence="2">The sequence shown here is derived from an EMBL/GenBank/DDBJ whole genome shotgun (WGS) entry which is preliminary data.</text>
</comment>
<gene>
    <name evidence="2" type="ORF">GCM10022236_18520</name>
</gene>
<evidence type="ECO:0000259" key="1">
    <source>
        <dbReference type="Pfam" id="PF04909"/>
    </source>
</evidence>
<dbReference type="EMBL" id="BAABAB010000013">
    <property type="protein sequence ID" value="GAA3616684.1"/>
    <property type="molecule type" value="Genomic_DNA"/>
</dbReference>
<feature type="domain" description="Amidohydrolase-related" evidence="1">
    <location>
        <begin position="4"/>
        <end position="359"/>
    </location>
</feature>
<evidence type="ECO:0000313" key="3">
    <source>
        <dbReference type="Proteomes" id="UP001501490"/>
    </source>
</evidence>
<protein>
    <submittedName>
        <fullName evidence="2">Amidohydrolase family protein</fullName>
    </submittedName>
</protein>
<dbReference type="Pfam" id="PF04909">
    <property type="entry name" value="Amidohydro_2"/>
    <property type="match status" value="1"/>
</dbReference>